<comment type="function">
    <text evidence="7">Is involved in the conjugation of reduced glutathione to a wide number of exogenous and endogenous hydrophobic electrophiles.</text>
</comment>
<evidence type="ECO:0000313" key="10">
    <source>
        <dbReference type="EMBL" id="KAK4781885.1"/>
    </source>
</evidence>
<dbReference type="GO" id="GO:0005829">
    <property type="term" value="C:cytosol"/>
    <property type="evidence" value="ECO:0007669"/>
    <property type="project" value="UniProtKB-SubCell"/>
</dbReference>
<reference evidence="10 11" key="1">
    <citation type="journal article" date="2023" name="Hortic Res">
        <title>Pangenome of water caltrop reveals structural variations and asymmetric subgenome divergence after allopolyploidization.</title>
        <authorList>
            <person name="Zhang X."/>
            <person name="Chen Y."/>
            <person name="Wang L."/>
            <person name="Yuan Y."/>
            <person name="Fang M."/>
            <person name="Shi L."/>
            <person name="Lu R."/>
            <person name="Comes H.P."/>
            <person name="Ma Y."/>
            <person name="Chen Y."/>
            <person name="Huang G."/>
            <person name="Zhou Y."/>
            <person name="Zheng Z."/>
            <person name="Qiu Y."/>
        </authorList>
    </citation>
    <scope>NUCLEOTIDE SEQUENCE [LARGE SCALE GENOMIC DNA]</scope>
    <source>
        <strain evidence="10">F231</strain>
    </source>
</reference>
<dbReference type="PANTHER" id="PTHR11260">
    <property type="entry name" value="GLUTATHIONE S-TRANSFERASE, GST, SUPERFAMILY, GST DOMAIN CONTAINING"/>
    <property type="match status" value="1"/>
</dbReference>
<evidence type="ECO:0000259" key="9">
    <source>
        <dbReference type="PROSITE" id="PS50405"/>
    </source>
</evidence>
<evidence type="ECO:0000256" key="1">
    <source>
        <dbReference type="ARBA" id="ARBA00004514"/>
    </source>
</evidence>
<dbReference type="InterPro" id="IPR040079">
    <property type="entry name" value="Glutathione_S-Trfase"/>
</dbReference>
<evidence type="ECO:0000256" key="7">
    <source>
        <dbReference type="RuleBase" id="RU369102"/>
    </source>
</evidence>
<dbReference type="PANTHER" id="PTHR11260:SF711">
    <property type="entry name" value="GLUTATHIONE S-TRANSFERASE U9"/>
    <property type="match status" value="1"/>
</dbReference>
<dbReference type="Gene3D" id="3.40.30.10">
    <property type="entry name" value="Glutaredoxin"/>
    <property type="match status" value="1"/>
</dbReference>
<feature type="domain" description="GST N-terminal" evidence="8">
    <location>
        <begin position="5"/>
        <end position="84"/>
    </location>
</feature>
<dbReference type="AlphaFoldDB" id="A0AAN7LIU7"/>
<feature type="domain" description="GST C-terminal" evidence="9">
    <location>
        <begin position="90"/>
        <end position="221"/>
    </location>
</feature>
<gene>
    <name evidence="10" type="ORF">SAY86_015987</name>
</gene>
<name>A0AAN7LIU7_TRANT</name>
<evidence type="ECO:0000256" key="5">
    <source>
        <dbReference type="ARBA" id="ARBA00025743"/>
    </source>
</evidence>
<evidence type="ECO:0000256" key="6">
    <source>
        <dbReference type="ARBA" id="ARBA00047960"/>
    </source>
</evidence>
<comment type="caution">
    <text evidence="10">The sequence shown here is derived from an EMBL/GenBank/DDBJ whole genome shotgun (WGS) entry which is preliminary data.</text>
</comment>
<dbReference type="SFLD" id="SFLDS00019">
    <property type="entry name" value="Glutathione_Transferase_(cytos"/>
    <property type="match status" value="1"/>
</dbReference>
<keyword evidence="2 7" id="KW-0963">Cytoplasm</keyword>
<comment type="catalytic activity">
    <reaction evidence="6 7">
        <text>RX + glutathione = an S-substituted glutathione + a halide anion + H(+)</text>
        <dbReference type="Rhea" id="RHEA:16437"/>
        <dbReference type="ChEBI" id="CHEBI:15378"/>
        <dbReference type="ChEBI" id="CHEBI:16042"/>
        <dbReference type="ChEBI" id="CHEBI:17792"/>
        <dbReference type="ChEBI" id="CHEBI:57925"/>
        <dbReference type="ChEBI" id="CHEBI:90779"/>
        <dbReference type="EC" id="2.5.1.18"/>
    </reaction>
</comment>
<keyword evidence="11" id="KW-1185">Reference proteome</keyword>
<keyword evidence="4 7" id="KW-0808">Transferase</keyword>
<dbReference type="CDD" id="cd03058">
    <property type="entry name" value="GST_N_Tau"/>
    <property type="match status" value="1"/>
</dbReference>
<dbReference type="FunFam" id="3.40.30.10:FF:000014">
    <property type="entry name" value="Tau class glutathione S-transferase"/>
    <property type="match status" value="1"/>
</dbReference>
<dbReference type="SUPFAM" id="SSF52833">
    <property type="entry name" value="Thioredoxin-like"/>
    <property type="match status" value="1"/>
</dbReference>
<evidence type="ECO:0000313" key="11">
    <source>
        <dbReference type="Proteomes" id="UP001346149"/>
    </source>
</evidence>
<dbReference type="InterPro" id="IPR036249">
    <property type="entry name" value="Thioredoxin-like_sf"/>
</dbReference>
<dbReference type="PROSITE" id="PS50404">
    <property type="entry name" value="GST_NTER"/>
    <property type="match status" value="1"/>
</dbReference>
<dbReference type="FunFam" id="1.20.1050.10:FF:000016">
    <property type="entry name" value="Glutathione S-transferase U9"/>
    <property type="match status" value="1"/>
</dbReference>
<proteinExistence type="inferred from homology"/>
<dbReference type="InterPro" id="IPR036282">
    <property type="entry name" value="Glutathione-S-Trfase_C_sf"/>
</dbReference>
<evidence type="ECO:0000256" key="4">
    <source>
        <dbReference type="ARBA" id="ARBA00022679"/>
    </source>
</evidence>
<dbReference type="GO" id="GO:0006749">
    <property type="term" value="P:glutathione metabolic process"/>
    <property type="evidence" value="ECO:0007669"/>
    <property type="project" value="InterPro"/>
</dbReference>
<dbReference type="PROSITE" id="PS50405">
    <property type="entry name" value="GST_CTER"/>
    <property type="match status" value="1"/>
</dbReference>
<comment type="similarity">
    <text evidence="5">Belongs to the GST superfamily. Tau family.</text>
</comment>
<dbReference type="EMBL" id="JAXQNO010000016">
    <property type="protein sequence ID" value="KAK4781885.1"/>
    <property type="molecule type" value="Genomic_DNA"/>
</dbReference>
<dbReference type="Proteomes" id="UP001346149">
    <property type="component" value="Unassembled WGS sequence"/>
</dbReference>
<evidence type="ECO:0000259" key="8">
    <source>
        <dbReference type="PROSITE" id="PS50404"/>
    </source>
</evidence>
<protein>
    <recommendedName>
        <fullName evidence="7">Glutathione S-transferase</fullName>
        <ecNumber evidence="7">2.5.1.18</ecNumber>
    </recommendedName>
</protein>
<keyword evidence="3" id="KW-0216">Detoxification</keyword>
<dbReference type="Gene3D" id="1.20.1050.10">
    <property type="match status" value="1"/>
</dbReference>
<evidence type="ECO:0000256" key="3">
    <source>
        <dbReference type="ARBA" id="ARBA00022575"/>
    </source>
</evidence>
<dbReference type="SUPFAM" id="SSF47616">
    <property type="entry name" value="GST C-terminal domain-like"/>
    <property type="match status" value="1"/>
</dbReference>
<dbReference type="InterPro" id="IPR004045">
    <property type="entry name" value="Glutathione_S-Trfase_N"/>
</dbReference>
<dbReference type="GO" id="GO:0009407">
    <property type="term" value="P:toxin catabolic process"/>
    <property type="evidence" value="ECO:0007669"/>
    <property type="project" value="UniProtKB-ARBA"/>
</dbReference>
<dbReference type="CDD" id="cd03185">
    <property type="entry name" value="GST_C_Tau"/>
    <property type="match status" value="1"/>
</dbReference>
<dbReference type="InterPro" id="IPR010987">
    <property type="entry name" value="Glutathione-S-Trfase_C-like"/>
</dbReference>
<dbReference type="InterPro" id="IPR045074">
    <property type="entry name" value="GST_C_Tau"/>
</dbReference>
<dbReference type="SFLD" id="SFLDG01152">
    <property type="entry name" value="Main.3:_Omega-_and_Tau-like"/>
    <property type="match status" value="1"/>
</dbReference>
<evidence type="ECO:0000256" key="2">
    <source>
        <dbReference type="ARBA" id="ARBA00022490"/>
    </source>
</evidence>
<comment type="subcellular location">
    <subcellularLocation>
        <location evidence="1 7">Cytoplasm</location>
        <location evidence="1 7">Cytosol</location>
    </subcellularLocation>
</comment>
<dbReference type="GO" id="GO:0004364">
    <property type="term" value="F:glutathione transferase activity"/>
    <property type="evidence" value="ECO:0007669"/>
    <property type="project" value="UniProtKB-UniRule"/>
</dbReference>
<accession>A0AAN7LIU7</accession>
<organism evidence="10 11">
    <name type="scientific">Trapa natans</name>
    <name type="common">Water chestnut</name>
    <dbReference type="NCBI Taxonomy" id="22666"/>
    <lineage>
        <taxon>Eukaryota</taxon>
        <taxon>Viridiplantae</taxon>
        <taxon>Streptophyta</taxon>
        <taxon>Embryophyta</taxon>
        <taxon>Tracheophyta</taxon>
        <taxon>Spermatophyta</taxon>
        <taxon>Magnoliopsida</taxon>
        <taxon>eudicotyledons</taxon>
        <taxon>Gunneridae</taxon>
        <taxon>Pentapetalae</taxon>
        <taxon>rosids</taxon>
        <taxon>malvids</taxon>
        <taxon>Myrtales</taxon>
        <taxon>Lythraceae</taxon>
        <taxon>Trapa</taxon>
    </lineage>
</organism>
<dbReference type="Pfam" id="PF02798">
    <property type="entry name" value="GST_N"/>
    <property type="match status" value="1"/>
</dbReference>
<dbReference type="InterPro" id="IPR045073">
    <property type="entry name" value="Omega/Tau-like"/>
</dbReference>
<dbReference type="EC" id="2.5.1.18" evidence="7"/>
<dbReference type="SFLD" id="SFLDG00358">
    <property type="entry name" value="Main_(cytGST)"/>
    <property type="match status" value="1"/>
</dbReference>
<sequence>MAGEGRVTLHGMWASPYSKRVELALKVKGIEYEYVEEDLMNKSSLLLQYNPVHKKIPILVHSGKPIVESMVILEYIEETWSDGPRLLPEDPYERAKIRFWATFLHQQVHEVLVLVLKTDGEAQAKAMEQLHEKLKLLEEGIKGSFPGGSPAVNGENMGLLDIVICSYFGPYKVHEEVLGLKYLDSEKYPLVTSWVKSLAQYPAVKESTPPHEKSVALVRYFREKALQSPAGVL</sequence>